<dbReference type="Gene3D" id="2.60.120.10">
    <property type="entry name" value="Jelly Rolls"/>
    <property type="match status" value="1"/>
</dbReference>
<dbReference type="SUPFAM" id="SSF51206">
    <property type="entry name" value="cAMP-binding domain-like"/>
    <property type="match status" value="1"/>
</dbReference>
<dbReference type="RefSeq" id="WP_248412029.1">
    <property type="nucleotide sequence ID" value="NZ_JALPQF010000003.1"/>
</dbReference>
<feature type="domain" description="Cyclic nucleotide-binding" evidence="1">
    <location>
        <begin position="33"/>
        <end position="116"/>
    </location>
</feature>
<evidence type="ECO:0000259" key="1">
    <source>
        <dbReference type="Pfam" id="PF00027"/>
    </source>
</evidence>
<gene>
    <name evidence="2" type="ORF">MUY34_04050</name>
</gene>
<keyword evidence="3" id="KW-1185">Reference proteome</keyword>
<reference evidence="2" key="1">
    <citation type="submission" date="2022-04" db="EMBL/GenBank/DDBJ databases">
        <authorList>
            <person name="Ren T."/>
        </authorList>
    </citation>
    <scope>NUCLEOTIDE SEQUENCE</scope>
    <source>
        <strain evidence="2">F63249</strain>
    </source>
</reference>
<dbReference type="Pfam" id="PF00027">
    <property type="entry name" value="cNMP_binding"/>
    <property type="match status" value="1"/>
</dbReference>
<proteinExistence type="predicted"/>
<organism evidence="2 3">
    <name type="scientific">Psychroserpens algicola</name>
    <dbReference type="NCBI Taxonomy" id="1719034"/>
    <lineage>
        <taxon>Bacteria</taxon>
        <taxon>Pseudomonadati</taxon>
        <taxon>Bacteroidota</taxon>
        <taxon>Flavobacteriia</taxon>
        <taxon>Flavobacteriales</taxon>
        <taxon>Flavobacteriaceae</taxon>
        <taxon>Psychroserpens</taxon>
    </lineage>
</organism>
<sequence length="190" mass="22469">MRQALLNYINKIHPIDSSILEGFIGCWLHEKRKKKEVVTEANKREDYLYFVTKGIQKAYYVNEGKAFNIAFSYPYNFTCTPESFLTQQPSQYYWECITDSEFLKIKYSTFFGYVEEYPEFQTLLYKKLIGTLNGIGNRYHRLLTQSMEERFISLMTNSPQLINLIPQKEIANYLKIDPTNFSKLINSIKI</sequence>
<dbReference type="InterPro" id="IPR000595">
    <property type="entry name" value="cNMP-bd_dom"/>
</dbReference>
<dbReference type="InterPro" id="IPR018490">
    <property type="entry name" value="cNMP-bd_dom_sf"/>
</dbReference>
<comment type="caution">
    <text evidence="2">The sequence shown here is derived from an EMBL/GenBank/DDBJ whole genome shotgun (WGS) entry which is preliminary data.</text>
</comment>
<protein>
    <submittedName>
        <fullName evidence="2">Cyclic nucleotide-binding domain-containing protein</fullName>
    </submittedName>
</protein>
<dbReference type="EMBL" id="JALPQF010000003">
    <property type="protein sequence ID" value="MCK8479778.1"/>
    <property type="molecule type" value="Genomic_DNA"/>
</dbReference>
<evidence type="ECO:0000313" key="3">
    <source>
        <dbReference type="Proteomes" id="UP001203687"/>
    </source>
</evidence>
<dbReference type="Proteomes" id="UP001203687">
    <property type="component" value="Unassembled WGS sequence"/>
</dbReference>
<evidence type="ECO:0000313" key="2">
    <source>
        <dbReference type="EMBL" id="MCK8479778.1"/>
    </source>
</evidence>
<dbReference type="InterPro" id="IPR014710">
    <property type="entry name" value="RmlC-like_jellyroll"/>
</dbReference>
<name>A0ABT0H5Y2_9FLAO</name>
<accession>A0ABT0H5Y2</accession>